<dbReference type="Bgee" id="ENSXETG00000035743">
    <property type="expression patterns" value="Expressed in liver and 2 other cell types or tissues"/>
</dbReference>
<dbReference type="Pfam" id="PF00530">
    <property type="entry name" value="SRCR"/>
    <property type="match status" value="8"/>
</dbReference>
<dbReference type="InterPro" id="IPR001190">
    <property type="entry name" value="SRCR"/>
</dbReference>
<feature type="disulfide bond" evidence="7">
    <location>
        <begin position="519"/>
        <end position="529"/>
    </location>
</feature>
<feature type="disulfide bond" evidence="7">
    <location>
        <begin position="169"/>
        <end position="230"/>
    </location>
</feature>
<feature type="domain" description="SRCR" evidence="9">
    <location>
        <begin position="343"/>
        <end position="443"/>
    </location>
</feature>
<feature type="disulfide bond" evidence="7">
    <location>
        <begin position="262"/>
        <end position="326"/>
    </location>
</feature>
<evidence type="ECO:0000256" key="1">
    <source>
        <dbReference type="ARBA" id="ARBA00004613"/>
    </source>
</evidence>
<dbReference type="GeneTree" id="ENSGT00950000183145"/>
<name>A0A6I8Q4D1_XENTR</name>
<feature type="domain" description="SRCR" evidence="9">
    <location>
        <begin position="557"/>
        <end position="657"/>
    </location>
</feature>
<dbReference type="Gene3D" id="3.10.250.10">
    <property type="entry name" value="SRCR-like domain"/>
    <property type="match status" value="8"/>
</dbReference>
<feature type="disulfide bond" evidence="7">
    <location>
        <begin position="488"/>
        <end position="549"/>
    </location>
</feature>
<evidence type="ECO:0000259" key="9">
    <source>
        <dbReference type="PROSITE" id="PS50287"/>
    </source>
</evidence>
<feature type="domain" description="SRCR" evidence="9">
    <location>
        <begin position="237"/>
        <end position="337"/>
    </location>
</feature>
<dbReference type="InterPro" id="IPR036772">
    <property type="entry name" value="SRCR-like_dom_sf"/>
</dbReference>
<feature type="domain" description="SRCR" evidence="9">
    <location>
        <begin position="450"/>
        <end position="550"/>
    </location>
</feature>
<feature type="domain" description="SRCR" evidence="9">
    <location>
        <begin position="771"/>
        <end position="872"/>
    </location>
</feature>
<feature type="disulfide bond" evidence="7">
    <location>
        <begin position="702"/>
        <end position="763"/>
    </location>
</feature>
<feature type="disulfide bond" evidence="7">
    <location>
        <begin position="275"/>
        <end position="336"/>
    </location>
</feature>
<dbReference type="SUPFAM" id="SSF56487">
    <property type="entry name" value="SRCR-like"/>
    <property type="match status" value="8"/>
</dbReference>
<feature type="disulfide bond" evidence="7">
    <location>
        <begin position="595"/>
        <end position="656"/>
    </location>
</feature>
<dbReference type="Ensembl" id="ENSXETT00000075070">
    <property type="protein sequence ID" value="ENSXETP00000064413"/>
    <property type="gene ID" value="ENSXETG00000035743"/>
</dbReference>
<evidence type="ECO:0000256" key="6">
    <source>
        <dbReference type="ARBA" id="ARBA00023180"/>
    </source>
</evidence>
<feature type="disulfide bond" evidence="7">
    <location>
        <begin position="797"/>
        <end position="861"/>
    </location>
</feature>
<keyword evidence="6" id="KW-0325">Glycoprotein</keyword>
<feature type="disulfide bond" evidence="7">
    <location>
        <begin position="626"/>
        <end position="636"/>
    </location>
</feature>
<comment type="subcellular location">
    <subcellularLocation>
        <location evidence="1">Secreted</location>
    </subcellularLocation>
</comment>
<dbReference type="AlphaFoldDB" id="A0A6I8Q4D1"/>
<feature type="disulfide bond" evidence="7">
    <location>
        <begin position="93"/>
        <end position="103"/>
    </location>
</feature>
<feature type="disulfide bond" evidence="7">
    <location>
        <begin position="841"/>
        <end position="851"/>
    </location>
</feature>
<dbReference type="FunFam" id="3.10.250.10:FF:000003">
    <property type="entry name" value="Deleted in malignant brain tumors 1"/>
    <property type="match status" value="6"/>
</dbReference>
<feature type="signal peptide" evidence="8">
    <location>
        <begin position="1"/>
        <end position="19"/>
    </location>
</feature>
<organism evidence="10">
    <name type="scientific">Xenopus tropicalis</name>
    <name type="common">Western clawed frog</name>
    <name type="synonym">Silurana tropicalis</name>
    <dbReference type="NCBI Taxonomy" id="8364"/>
    <lineage>
        <taxon>Eukaryota</taxon>
        <taxon>Metazoa</taxon>
        <taxon>Chordata</taxon>
        <taxon>Craniata</taxon>
        <taxon>Vertebrata</taxon>
        <taxon>Euteleostomi</taxon>
        <taxon>Amphibia</taxon>
        <taxon>Batrachia</taxon>
        <taxon>Anura</taxon>
        <taxon>Pipoidea</taxon>
        <taxon>Pipidae</taxon>
        <taxon>Xenopodinae</taxon>
        <taxon>Xenopus</taxon>
        <taxon>Silurana</taxon>
    </lineage>
</organism>
<keyword evidence="4" id="KW-0677">Repeat</keyword>
<sequence>MPYMLLLLLLVGQLYNADATPKIMKLVNGANRCAGRVEILYMGSWRTVCDDSWDMADGEVVCRQMGCGNAVFIHGNAHFGQGSGPILLDNVNCKGSESFLWDCPNAGLGTHNCQHSEDAGVTCSDIFPKTIKLVNGANSCAGRVEILYMGSWATVCDDSWDMADGEVVCRQMGCGNAVSIHGSAHFGQGSGQILLDDVNCKGSESFLWDCPNAGLEKHNCNHGEDAGVTCSGTSKTVKLVNGTNSCAGRVEMFYMGSWATVCDDSWDMADGEVVCRQMGCGNAVSIHGNAHFGQGSGQILLDNVNCKGSESFLWDCPNAGLEKHNCNHGEDAGVTCSGTSKTMKLVNGTNSCAGRVEILYMRSWATVCDDSWGMADAEVVCRQMGCGKAVSIHGNAHFGQGSGSILLDEVKCKGSESFLWDCPNAGLEKHNCKHPEDAGVTCSDAIPKTIKLVNGTNSCAGRVEILYMGSWATVCDNSWDMADGEVVCRQTGCGNAVSIHGNAHFGQGSGSILLDNVKCKGNESFLWDCPNAGLEKHNCQHSEDAGVTCSDAIPQKMKLVNGTNSCAGRVEIHYMGSWRTVCDNSWDMADGEVVCRQMGCGNAVSIHGNASFGQGNGPILLNEVKCRGNEPFLWDCPNAGLGRHNCQHSEDAGVTCSDGIPKAIKLVNGTNRCAGRVEILYAGSWATVCDNSWDMADAEVVCRQTGCGNAVSIHGNAHFGQGNGSILLDEVKCKGNESFLWDCPNAGLERHNCQHSEDAGVTCSDGIPKTIKLVNGTNSSCAGRVEILYMGSWATVCDDTWDKADAEVVCRQMGCGNAVSIHGNAHFGQGNGPILLDEVECKGNESFLWDCPNAGLGNHDCDHSEDAGVTCSGTVMTIGNCWLAFVIEFTCFMLQSRDFVFWI</sequence>
<feature type="domain" description="SRCR" evidence="9">
    <location>
        <begin position="24"/>
        <end position="124"/>
    </location>
</feature>
<feature type="chain" id="PRO_5030155179" description="SRCR domain-containing protein" evidence="8">
    <location>
        <begin position="20"/>
        <end position="903"/>
    </location>
</feature>
<keyword evidence="5 7" id="KW-1015">Disulfide bond</keyword>
<dbReference type="PANTHER" id="PTHR19331:SF22">
    <property type="entry name" value="DELETED IN MALIGNANT BRAIN TUMORS 1 PROTEIN"/>
    <property type="match status" value="1"/>
</dbReference>
<evidence type="ECO:0000256" key="2">
    <source>
        <dbReference type="ARBA" id="ARBA00022525"/>
    </source>
</evidence>
<dbReference type="InParanoid" id="A0A6I8Q4D1"/>
<feature type="disulfide bond" evidence="7">
    <location>
        <begin position="412"/>
        <end position="422"/>
    </location>
</feature>
<feature type="domain" description="SRCR" evidence="9">
    <location>
        <begin position="131"/>
        <end position="231"/>
    </location>
</feature>
<feature type="disulfide bond" evidence="7">
    <location>
        <begin position="200"/>
        <end position="210"/>
    </location>
</feature>
<feature type="disulfide bond" evidence="7">
    <location>
        <begin position="306"/>
        <end position="316"/>
    </location>
</feature>
<evidence type="ECO:0000256" key="8">
    <source>
        <dbReference type="SAM" id="SignalP"/>
    </source>
</evidence>
<feature type="domain" description="SRCR" evidence="9">
    <location>
        <begin position="664"/>
        <end position="764"/>
    </location>
</feature>
<feature type="disulfide bond" evidence="7">
    <location>
        <begin position="475"/>
        <end position="539"/>
    </location>
</feature>
<accession>A0A6I8Q4D1</accession>
<protein>
    <recommendedName>
        <fullName evidence="9">SRCR domain-containing protein</fullName>
    </recommendedName>
</protein>
<keyword evidence="3 8" id="KW-0732">Signal</keyword>
<evidence type="ECO:0000256" key="4">
    <source>
        <dbReference type="ARBA" id="ARBA00022737"/>
    </source>
</evidence>
<proteinExistence type="predicted"/>
<dbReference type="PRINTS" id="PR00258">
    <property type="entry name" value="SPERACTRCPTR"/>
</dbReference>
<dbReference type="FunFam" id="3.10.250.10:FF:000006">
    <property type="entry name" value="neurotrypsin isoform X2"/>
    <property type="match status" value="1"/>
</dbReference>
<feature type="disulfide bond" evidence="7">
    <location>
        <begin position="733"/>
        <end position="743"/>
    </location>
</feature>
<feature type="disulfide bond" evidence="7">
    <location>
        <begin position="582"/>
        <end position="646"/>
    </location>
</feature>
<dbReference type="GO" id="GO:0016020">
    <property type="term" value="C:membrane"/>
    <property type="evidence" value="ECO:0007669"/>
    <property type="project" value="InterPro"/>
</dbReference>
<feature type="disulfide bond" evidence="7">
    <location>
        <begin position="381"/>
        <end position="442"/>
    </location>
</feature>
<feature type="disulfide bond" evidence="7">
    <location>
        <begin position="689"/>
        <end position="753"/>
    </location>
</feature>
<evidence type="ECO:0000256" key="3">
    <source>
        <dbReference type="ARBA" id="ARBA00022729"/>
    </source>
</evidence>
<keyword evidence="2" id="KW-0964">Secreted</keyword>
<feature type="disulfide bond" evidence="7">
    <location>
        <begin position="62"/>
        <end position="123"/>
    </location>
</feature>
<feature type="disulfide bond" evidence="7">
    <location>
        <begin position="156"/>
        <end position="220"/>
    </location>
</feature>
<feature type="disulfide bond" evidence="7">
    <location>
        <begin position="810"/>
        <end position="871"/>
    </location>
</feature>
<dbReference type="FunFam" id="3.10.250.10:FF:000002">
    <property type="entry name" value="Scavenger receptor cysteine-rich type 1 protein M130"/>
    <property type="match status" value="1"/>
</dbReference>
<dbReference type="PROSITE" id="PS50287">
    <property type="entry name" value="SRCR_2"/>
    <property type="match status" value="8"/>
</dbReference>
<feature type="disulfide bond" evidence="7">
    <location>
        <begin position="368"/>
        <end position="432"/>
    </location>
</feature>
<evidence type="ECO:0000313" key="10">
    <source>
        <dbReference type="Ensembl" id="ENSXETP00000064413"/>
    </source>
</evidence>
<evidence type="ECO:0000256" key="7">
    <source>
        <dbReference type="PROSITE-ProRule" id="PRU00196"/>
    </source>
</evidence>
<feature type="disulfide bond" evidence="7">
    <location>
        <begin position="49"/>
        <end position="113"/>
    </location>
</feature>
<reference evidence="10" key="1">
    <citation type="journal article" date="2010" name="Science">
        <title>The genome of the Western clawed frog Xenopus tropicalis.</title>
        <authorList>
            <person name="Hellsten U."/>
            <person name="Harland R.M."/>
            <person name="Gilchrist M.J."/>
            <person name="Hendrix D."/>
            <person name="Jurka J."/>
            <person name="Kapitonov V."/>
            <person name="Ovcharenko I."/>
            <person name="Putnam N.H."/>
            <person name="Shu S."/>
            <person name="Taher L."/>
            <person name="Blitz I.L."/>
            <person name="Blumberg B."/>
            <person name="Dichmann D.S."/>
            <person name="Dubchak I."/>
            <person name="Amaya E."/>
            <person name="Detter J.C."/>
            <person name="Fletcher R."/>
            <person name="Gerhard D.S."/>
            <person name="Goodstein D."/>
            <person name="Graves T."/>
            <person name="Grigoriev I.V."/>
            <person name="Grimwood J."/>
            <person name="Kawashima T."/>
            <person name="Lindquist E."/>
            <person name="Lucas S.M."/>
            <person name="Mead P.E."/>
            <person name="Mitros T."/>
            <person name="Ogino H."/>
            <person name="Ohta Y."/>
            <person name="Poliakov A.V."/>
            <person name="Pollet N."/>
            <person name="Robert J."/>
            <person name="Salamov A."/>
            <person name="Sater A.K."/>
            <person name="Schmutz J."/>
            <person name="Terry A."/>
            <person name="Vize P.D."/>
            <person name="Warren W.C."/>
            <person name="Wells D."/>
            <person name="Wills A."/>
            <person name="Wilson R.K."/>
            <person name="Zimmerman L.B."/>
            <person name="Zorn A.M."/>
            <person name="Grainger R."/>
            <person name="Grammer T."/>
            <person name="Khokha M.K."/>
            <person name="Richardson P.M."/>
            <person name="Rokhsar D.S."/>
        </authorList>
    </citation>
    <scope>NUCLEOTIDE SEQUENCE [LARGE SCALE GENOMIC DNA]</scope>
    <source>
        <strain evidence="10">Nigerian</strain>
    </source>
</reference>
<evidence type="ECO:0000256" key="5">
    <source>
        <dbReference type="ARBA" id="ARBA00023157"/>
    </source>
</evidence>
<dbReference type="PANTHER" id="PTHR19331">
    <property type="entry name" value="SCAVENGER RECEPTOR DOMAIN-CONTAINING"/>
    <property type="match status" value="1"/>
</dbReference>
<dbReference type="SMART" id="SM00202">
    <property type="entry name" value="SR"/>
    <property type="match status" value="8"/>
</dbReference>
<reference evidence="10" key="2">
    <citation type="submission" date="2020-05" db="UniProtKB">
        <authorList>
            <consortium name="Ensembl"/>
        </authorList>
    </citation>
    <scope>IDENTIFICATION</scope>
</reference>